<evidence type="ECO:0000313" key="4">
    <source>
        <dbReference type="EMBL" id="QQS82025.1"/>
    </source>
</evidence>
<evidence type="ECO:0000256" key="1">
    <source>
        <dbReference type="ARBA" id="ARBA00022676"/>
    </source>
</evidence>
<dbReference type="RefSeq" id="WP_047132550.1">
    <property type="nucleotide sequence ID" value="NZ_CP015114.1"/>
</dbReference>
<keyword evidence="5" id="KW-1185">Reference proteome</keyword>
<keyword evidence="1" id="KW-0328">Glycosyltransferase</keyword>
<proteinExistence type="predicted"/>
<dbReference type="PANTHER" id="PTHR12526:SF629">
    <property type="entry name" value="TEICHURONIC ACID BIOSYNTHESIS GLYCOSYLTRANSFERASE TUAH-RELATED"/>
    <property type="match status" value="1"/>
</dbReference>
<accession>A0AB37H6N8</accession>
<reference evidence="4 5" key="1">
    <citation type="submission" date="2021-01" db="EMBL/GenBank/DDBJ databases">
        <title>FDA dAtabase for Regulatory Grade micrObial Sequences (FDA-ARGOS): Supporting development and validation of Infectious Disease Dx tests.</title>
        <authorList>
            <person name="Sproer C."/>
            <person name="Gronow S."/>
            <person name="Severitt S."/>
            <person name="Schroder I."/>
            <person name="Tallon L."/>
            <person name="Sadzewicz L."/>
            <person name="Zhao X."/>
            <person name="Boylan J."/>
            <person name="Ott S."/>
            <person name="Bowen H."/>
            <person name="Vavikolanu K."/>
            <person name="Mehta A."/>
            <person name="Aluvathingal J."/>
            <person name="Nadendla S."/>
            <person name="Lowell S."/>
            <person name="Myers T."/>
            <person name="Yan Y."/>
            <person name="Sichtig H."/>
        </authorList>
    </citation>
    <scope>NUCLEOTIDE SEQUENCE [LARGE SCALE GENOMIC DNA]</scope>
    <source>
        <strain evidence="4 5">FDAARGOS_1148</strain>
    </source>
</reference>
<dbReference type="EMBL" id="CP068073">
    <property type="protein sequence ID" value="QQS82025.1"/>
    <property type="molecule type" value="Genomic_DNA"/>
</dbReference>
<dbReference type="KEGG" id="scv:A4G25_09670"/>
<dbReference type="Pfam" id="PF00534">
    <property type="entry name" value="Glycos_transf_1"/>
    <property type="match status" value="1"/>
</dbReference>
<dbReference type="Proteomes" id="UP000595942">
    <property type="component" value="Chromosome"/>
</dbReference>
<gene>
    <name evidence="4" type="ORF">I6J05_08830</name>
</gene>
<keyword evidence="2" id="KW-0808">Transferase</keyword>
<protein>
    <submittedName>
        <fullName evidence="4">Glycosyltransferase</fullName>
    </submittedName>
</protein>
<dbReference type="AlphaFoldDB" id="A0AB37H6N8"/>
<evidence type="ECO:0000313" key="5">
    <source>
        <dbReference type="Proteomes" id="UP000595942"/>
    </source>
</evidence>
<dbReference type="GeneID" id="93725616"/>
<dbReference type="PANTHER" id="PTHR12526">
    <property type="entry name" value="GLYCOSYLTRANSFERASE"/>
    <property type="match status" value="1"/>
</dbReference>
<evidence type="ECO:0000256" key="2">
    <source>
        <dbReference type="ARBA" id="ARBA00022679"/>
    </source>
</evidence>
<dbReference type="GO" id="GO:0016757">
    <property type="term" value="F:glycosyltransferase activity"/>
    <property type="evidence" value="ECO:0007669"/>
    <property type="project" value="UniProtKB-KW"/>
</dbReference>
<dbReference type="Gene3D" id="3.40.50.2000">
    <property type="entry name" value="Glycogen Phosphorylase B"/>
    <property type="match status" value="3"/>
</dbReference>
<evidence type="ECO:0000259" key="3">
    <source>
        <dbReference type="Pfam" id="PF00534"/>
    </source>
</evidence>
<name>A0AB37H6N8_9STAP</name>
<sequence>MKKLVPIVFLHNIKKVNGGLHRAAYHRINTLAKKYKRAIIFTYGFDPEFQELCEYHKEVGNIARNVEIYNLYENNNIASTMKKYEKNSSFTYFADSKQKNTYRVFDEKGRYNYYLRLHEDGTVNFKDIFTTPWKRYLKEIYGSNGEVRKAIYMDDRNKPSFIVLNSNEGKPIVSSSLNKDNFKPVNYFCHLNERQYSDEATMGVDILKEFIKNVPNPVLFIDKRDHVKPFNRIKGTNIKKIYILHNNHLDAPFTDIQKFSSSVDDLFESIEKNKIDKLVVLTKEQQNDINQIKHIEDRIKVISHHQPKLLKFMEKLPKKKSPLIISLARYHNAKNLPEAIEIVKEVVKKVPNVKYEIYGYGPDKEKLQNQINEYGLEKNIFLRGHITDTVAKLKKAKLYLSTSNYEGFGLSLTESLACGVPAVTYNTKYGPGEIVRDGQDGFVIDKLSKDRIKKTAEKVIRILQMPEHEYEKMQKNALEITKRQHEKKINKLWLELLDELN</sequence>
<dbReference type="SUPFAM" id="SSF53756">
    <property type="entry name" value="UDP-Glycosyltransferase/glycogen phosphorylase"/>
    <property type="match status" value="1"/>
</dbReference>
<feature type="domain" description="Glycosyl transferase family 1" evidence="3">
    <location>
        <begin position="314"/>
        <end position="477"/>
    </location>
</feature>
<organism evidence="4 5">
    <name type="scientific">Staphylococcus condimenti</name>
    <dbReference type="NCBI Taxonomy" id="70255"/>
    <lineage>
        <taxon>Bacteria</taxon>
        <taxon>Bacillati</taxon>
        <taxon>Bacillota</taxon>
        <taxon>Bacilli</taxon>
        <taxon>Bacillales</taxon>
        <taxon>Staphylococcaceae</taxon>
        <taxon>Staphylococcus</taxon>
    </lineage>
</organism>
<dbReference type="InterPro" id="IPR001296">
    <property type="entry name" value="Glyco_trans_1"/>
</dbReference>